<organism evidence="1 2">
    <name type="scientific">Funneliformis caledonium</name>
    <dbReference type="NCBI Taxonomy" id="1117310"/>
    <lineage>
        <taxon>Eukaryota</taxon>
        <taxon>Fungi</taxon>
        <taxon>Fungi incertae sedis</taxon>
        <taxon>Mucoromycota</taxon>
        <taxon>Glomeromycotina</taxon>
        <taxon>Glomeromycetes</taxon>
        <taxon>Glomerales</taxon>
        <taxon>Glomeraceae</taxon>
        <taxon>Funneliformis</taxon>
    </lineage>
</organism>
<evidence type="ECO:0000313" key="2">
    <source>
        <dbReference type="Proteomes" id="UP000789570"/>
    </source>
</evidence>
<reference evidence="1" key="1">
    <citation type="submission" date="2021-06" db="EMBL/GenBank/DDBJ databases">
        <authorList>
            <person name="Kallberg Y."/>
            <person name="Tangrot J."/>
            <person name="Rosling A."/>
        </authorList>
    </citation>
    <scope>NUCLEOTIDE SEQUENCE</scope>
    <source>
        <strain evidence="1">UK204</strain>
    </source>
</reference>
<sequence>MSVYKAIASLELSQEERKALRVLFTNNPSKKTEAEEIIPTCTNKEQVDYLRELLTSGMYPFNIKFCVMNIKANLRKKVIEFWKNLDRAEIIFQLNEPFDSELLEYFEIKGEQDLDFNLRPGISSKHNKYAYERLGSFLLIRDCYKELIKAFNRDISKFGCIITGTPGIGKSYFGLYLLYYIHLHYPKATIVWQLADSDIHQCYQFMPNAQKPEKSGAYVILLTSPKAELYQSMWKSEGNERRKCDRFTCEKLEMLMGRWGLIPRILKKWKDELYGETEFDKLINEVDLVKCLRSVNEEGMSKDSASGRLIHIIVEPDFRKYKFCFASSLVSDSLIDAYERYQNSNIRDFLQSSFSLDQEYFETTDPFVYNGNENSLDLFQATVSTAHGVKVKGLEKIKAYVRSGDIKLYFVVPSDKFDVYPWQSYRGPNNLVSSSHLPWINDLKQYVLDINVRKFYSDSE</sequence>
<keyword evidence="2" id="KW-1185">Reference proteome</keyword>
<proteinExistence type="predicted"/>
<gene>
    <name evidence="1" type="ORF">FCALED_LOCUS5618</name>
</gene>
<name>A0A9N9FL29_9GLOM</name>
<dbReference type="PANTHER" id="PTHR33129">
    <property type="entry name" value="PROTEIN KINASE DOMAIN-CONTAINING PROTEIN-RELATED"/>
    <property type="match status" value="1"/>
</dbReference>
<accession>A0A9N9FL29</accession>
<dbReference type="OrthoDB" id="2448891at2759"/>
<dbReference type="InterPro" id="IPR052980">
    <property type="entry name" value="Crinkler_effector"/>
</dbReference>
<comment type="caution">
    <text evidence="1">The sequence shown here is derived from an EMBL/GenBank/DDBJ whole genome shotgun (WGS) entry which is preliminary data.</text>
</comment>
<dbReference type="PANTHER" id="PTHR33129:SF1">
    <property type="entry name" value="ATP-BINDING PROTEIN"/>
    <property type="match status" value="1"/>
</dbReference>
<dbReference type="Proteomes" id="UP000789570">
    <property type="component" value="Unassembled WGS sequence"/>
</dbReference>
<dbReference type="EMBL" id="CAJVPQ010001244">
    <property type="protein sequence ID" value="CAG8540577.1"/>
    <property type="molecule type" value="Genomic_DNA"/>
</dbReference>
<dbReference type="AlphaFoldDB" id="A0A9N9FL29"/>
<protein>
    <submittedName>
        <fullName evidence="1">3895_t:CDS:1</fullName>
    </submittedName>
</protein>
<evidence type="ECO:0000313" key="1">
    <source>
        <dbReference type="EMBL" id="CAG8540577.1"/>
    </source>
</evidence>